<keyword evidence="6" id="KW-1003">Cell membrane</keyword>
<evidence type="ECO:0000256" key="10">
    <source>
        <dbReference type="ARBA" id="ARBA00023136"/>
    </source>
</evidence>
<evidence type="ECO:0000256" key="6">
    <source>
        <dbReference type="ARBA" id="ARBA00022475"/>
    </source>
</evidence>
<dbReference type="SUPFAM" id="SSF161098">
    <property type="entry name" value="MetI-like"/>
    <property type="match status" value="1"/>
</dbReference>
<comment type="subcellular location">
    <subcellularLocation>
        <location evidence="2">Cell inner membrane</location>
        <topology evidence="2">Multi-pass membrane protein</topology>
    </subcellularLocation>
    <subcellularLocation>
        <location evidence="11">Cell membrane</location>
        <topology evidence="11">Multi-pass membrane protein</topology>
    </subcellularLocation>
</comment>
<dbReference type="Pfam" id="PF00528">
    <property type="entry name" value="BPD_transp_1"/>
    <property type="match status" value="1"/>
</dbReference>
<dbReference type="InterPro" id="IPR035906">
    <property type="entry name" value="MetI-like_sf"/>
</dbReference>
<feature type="transmembrane region" description="Helical" evidence="11">
    <location>
        <begin position="57"/>
        <end position="78"/>
    </location>
</feature>
<keyword evidence="8" id="KW-0029">Amino-acid transport</keyword>
<proteinExistence type="inferred from homology"/>
<feature type="transmembrane region" description="Helical" evidence="11">
    <location>
        <begin position="182"/>
        <end position="202"/>
    </location>
</feature>
<comment type="similarity">
    <text evidence="3">Belongs to the binding-protein-dependent transport system permease family. HisMQ subfamily.</text>
</comment>
<keyword evidence="14" id="KW-1185">Reference proteome</keyword>
<keyword evidence="10 11" id="KW-0472">Membrane</keyword>
<evidence type="ECO:0000256" key="1">
    <source>
        <dbReference type="ARBA" id="ARBA00003159"/>
    </source>
</evidence>
<dbReference type="PROSITE" id="PS50928">
    <property type="entry name" value="ABC_TM1"/>
    <property type="match status" value="1"/>
</dbReference>
<name>A0A2C8F8C7_9BACT</name>
<dbReference type="OrthoDB" id="3181282at2"/>
<evidence type="ECO:0000256" key="4">
    <source>
        <dbReference type="ARBA" id="ARBA00016506"/>
    </source>
</evidence>
<dbReference type="GO" id="GO:0006865">
    <property type="term" value="P:amino acid transport"/>
    <property type="evidence" value="ECO:0007669"/>
    <property type="project" value="UniProtKB-KW"/>
</dbReference>
<dbReference type="InterPro" id="IPR010065">
    <property type="entry name" value="AA_ABC_transptr_permease_3TM"/>
</dbReference>
<dbReference type="InterPro" id="IPR000515">
    <property type="entry name" value="MetI-like"/>
</dbReference>
<reference evidence="14" key="1">
    <citation type="submission" date="2017-09" db="EMBL/GenBank/DDBJ databases">
        <authorList>
            <person name="Regsiter A."/>
            <person name="William W."/>
        </authorList>
    </citation>
    <scope>NUCLEOTIDE SEQUENCE [LARGE SCALE GENOMIC DNA]</scope>
    <source>
        <strain evidence="14">500-1</strain>
    </source>
</reference>
<dbReference type="PANTHER" id="PTHR30614:SF0">
    <property type="entry name" value="L-CYSTINE TRANSPORT SYSTEM PERMEASE PROTEIN TCYL"/>
    <property type="match status" value="1"/>
</dbReference>
<dbReference type="NCBIfam" id="TIGR01726">
    <property type="entry name" value="HEQRo_perm_3TM"/>
    <property type="match status" value="1"/>
</dbReference>
<keyword evidence="5 11" id="KW-0813">Transport</keyword>
<evidence type="ECO:0000259" key="12">
    <source>
        <dbReference type="PROSITE" id="PS50928"/>
    </source>
</evidence>
<evidence type="ECO:0000256" key="11">
    <source>
        <dbReference type="RuleBase" id="RU363032"/>
    </source>
</evidence>
<protein>
    <recommendedName>
        <fullName evidence="4">Putative glutamine transport system permease protein GlnP</fullName>
    </recommendedName>
</protein>
<dbReference type="EMBL" id="LT907975">
    <property type="protein sequence ID" value="SOB58283.1"/>
    <property type="molecule type" value="Genomic_DNA"/>
</dbReference>
<evidence type="ECO:0000256" key="3">
    <source>
        <dbReference type="ARBA" id="ARBA00010072"/>
    </source>
</evidence>
<dbReference type="RefSeq" id="WP_097011366.1">
    <property type="nucleotide sequence ID" value="NZ_LT907975.1"/>
</dbReference>
<keyword evidence="9 11" id="KW-1133">Transmembrane helix</keyword>
<gene>
    <name evidence="13" type="ORF">DPRO_1389</name>
</gene>
<evidence type="ECO:0000256" key="8">
    <source>
        <dbReference type="ARBA" id="ARBA00022970"/>
    </source>
</evidence>
<evidence type="ECO:0000256" key="7">
    <source>
        <dbReference type="ARBA" id="ARBA00022692"/>
    </source>
</evidence>
<accession>A0A2C8F8C7</accession>
<organism evidence="13 14">
    <name type="scientific">Pseudodesulfovibrio profundus</name>
    <dbReference type="NCBI Taxonomy" id="57320"/>
    <lineage>
        <taxon>Bacteria</taxon>
        <taxon>Pseudomonadati</taxon>
        <taxon>Thermodesulfobacteriota</taxon>
        <taxon>Desulfovibrionia</taxon>
        <taxon>Desulfovibrionales</taxon>
        <taxon>Desulfovibrionaceae</taxon>
    </lineage>
</organism>
<evidence type="ECO:0000313" key="14">
    <source>
        <dbReference type="Proteomes" id="UP000219215"/>
    </source>
</evidence>
<dbReference type="FunFam" id="1.10.3720.10:FF:000033">
    <property type="entry name" value="Polar amino acid ABC transporter permease"/>
    <property type="match status" value="1"/>
</dbReference>
<dbReference type="Gene3D" id="1.10.3720.10">
    <property type="entry name" value="MetI-like"/>
    <property type="match status" value="1"/>
</dbReference>
<dbReference type="InterPro" id="IPR043429">
    <property type="entry name" value="ArtM/GltK/GlnP/TcyL/YhdX-like"/>
</dbReference>
<evidence type="ECO:0000256" key="9">
    <source>
        <dbReference type="ARBA" id="ARBA00022989"/>
    </source>
</evidence>
<dbReference type="KEGG" id="pprf:DPRO_1389"/>
<dbReference type="Proteomes" id="UP000219215">
    <property type="component" value="Chromosome DPRO"/>
</dbReference>
<dbReference type="AlphaFoldDB" id="A0A2C8F8C7"/>
<keyword evidence="7 11" id="KW-0812">Transmembrane</keyword>
<feature type="transmembrane region" description="Helical" evidence="11">
    <location>
        <begin position="20"/>
        <end position="45"/>
    </location>
</feature>
<dbReference type="GO" id="GO:0022857">
    <property type="term" value="F:transmembrane transporter activity"/>
    <property type="evidence" value="ECO:0007669"/>
    <property type="project" value="InterPro"/>
</dbReference>
<comment type="function">
    <text evidence="1">Part of the binding-protein-dependent transport system for glutamine; probably responsible for the translocation of the substrate across the membrane.</text>
</comment>
<dbReference type="CDD" id="cd06261">
    <property type="entry name" value="TM_PBP2"/>
    <property type="match status" value="1"/>
</dbReference>
<dbReference type="GO" id="GO:0043190">
    <property type="term" value="C:ATP-binding cassette (ABC) transporter complex"/>
    <property type="evidence" value="ECO:0007669"/>
    <property type="project" value="InterPro"/>
</dbReference>
<sequence>MYFDYTVLAKYLPYFLPAAWMTIKVTTLGIILGLGLGLGTSFLRISERRLLNLPARAYIYIIRGTPLLLQLLFIYFGLRSVAGLDALTSAVLALGIHNGAYIAEIFRGAIVSISEGQMEAARSLGMPYQRAMLRIVLPQAFKRAIPSLGNQFIIALKDSSLASTITINELLLKSQQLASSNFMMMEMLFIAALFYLLYTAIFSKTFRMIEARLDVDNQPA</sequence>
<evidence type="ECO:0000256" key="5">
    <source>
        <dbReference type="ARBA" id="ARBA00022448"/>
    </source>
</evidence>
<evidence type="ECO:0000313" key="13">
    <source>
        <dbReference type="EMBL" id="SOB58283.1"/>
    </source>
</evidence>
<evidence type="ECO:0000256" key="2">
    <source>
        <dbReference type="ARBA" id="ARBA00004429"/>
    </source>
</evidence>
<dbReference type="PANTHER" id="PTHR30614">
    <property type="entry name" value="MEMBRANE COMPONENT OF AMINO ACID ABC TRANSPORTER"/>
    <property type="match status" value="1"/>
</dbReference>
<feature type="domain" description="ABC transmembrane type-1" evidence="12">
    <location>
        <begin position="19"/>
        <end position="206"/>
    </location>
</feature>